<keyword evidence="3" id="KW-0378">Hydrolase</keyword>
<protein>
    <recommendedName>
        <fullName evidence="5">Ubiquitin-like protease family profile domain-containing protein</fullName>
    </recommendedName>
</protein>
<evidence type="ECO:0000256" key="2">
    <source>
        <dbReference type="ARBA" id="ARBA00022670"/>
    </source>
</evidence>
<dbReference type="PANTHER" id="PTHR12606">
    <property type="entry name" value="SENTRIN/SUMO-SPECIFIC PROTEASE"/>
    <property type="match status" value="1"/>
</dbReference>
<dbReference type="Pfam" id="PF02902">
    <property type="entry name" value="Peptidase_C48"/>
    <property type="match status" value="1"/>
</dbReference>
<dbReference type="GO" id="GO:0016926">
    <property type="term" value="P:protein desumoylation"/>
    <property type="evidence" value="ECO:0007669"/>
    <property type="project" value="TreeGrafter"/>
</dbReference>
<dbReference type="InterPro" id="IPR003653">
    <property type="entry name" value="Peptidase_C48_C"/>
</dbReference>
<sequence length="93" mass="10888">MSSSDLLESRWSNYDILKWNIVVKKNIPRQHDGCSCGIFIIKYMQYWNGSEITSPFAQKDMETFRKKMPAELIMTPLNVLTSNRERVLAMQNV</sequence>
<keyword evidence="4" id="KW-0788">Thiol protease</keyword>
<evidence type="ECO:0000259" key="5">
    <source>
        <dbReference type="Pfam" id="PF02902"/>
    </source>
</evidence>
<evidence type="ECO:0000313" key="7">
    <source>
        <dbReference type="Proteomes" id="UP000636709"/>
    </source>
</evidence>
<dbReference type="GO" id="GO:0016929">
    <property type="term" value="F:deSUMOylase activity"/>
    <property type="evidence" value="ECO:0007669"/>
    <property type="project" value="TreeGrafter"/>
</dbReference>
<dbReference type="Gene3D" id="3.40.395.10">
    <property type="entry name" value="Adenoviral Proteinase, Chain A"/>
    <property type="match status" value="1"/>
</dbReference>
<accession>A0A835BTS3</accession>
<evidence type="ECO:0000313" key="6">
    <source>
        <dbReference type="EMBL" id="KAF8698060.1"/>
    </source>
</evidence>
<dbReference type="InterPro" id="IPR038765">
    <property type="entry name" value="Papain-like_cys_pep_sf"/>
</dbReference>
<proteinExistence type="inferred from homology"/>
<organism evidence="6 7">
    <name type="scientific">Digitaria exilis</name>
    <dbReference type="NCBI Taxonomy" id="1010633"/>
    <lineage>
        <taxon>Eukaryota</taxon>
        <taxon>Viridiplantae</taxon>
        <taxon>Streptophyta</taxon>
        <taxon>Embryophyta</taxon>
        <taxon>Tracheophyta</taxon>
        <taxon>Spermatophyta</taxon>
        <taxon>Magnoliopsida</taxon>
        <taxon>Liliopsida</taxon>
        <taxon>Poales</taxon>
        <taxon>Poaceae</taxon>
        <taxon>PACMAD clade</taxon>
        <taxon>Panicoideae</taxon>
        <taxon>Panicodae</taxon>
        <taxon>Paniceae</taxon>
        <taxon>Anthephorinae</taxon>
        <taxon>Digitaria</taxon>
    </lineage>
</organism>
<gene>
    <name evidence="6" type="ORF">HU200_035573</name>
</gene>
<comment type="caution">
    <text evidence="6">The sequence shown here is derived from an EMBL/GenBank/DDBJ whole genome shotgun (WGS) entry which is preliminary data.</text>
</comment>
<dbReference type="AlphaFoldDB" id="A0A835BTS3"/>
<keyword evidence="7" id="KW-1185">Reference proteome</keyword>
<dbReference type="SUPFAM" id="SSF54001">
    <property type="entry name" value="Cysteine proteinases"/>
    <property type="match status" value="1"/>
</dbReference>
<reference evidence="6" key="1">
    <citation type="submission" date="2020-07" db="EMBL/GenBank/DDBJ databases">
        <title>Genome sequence and genetic diversity analysis of an under-domesticated orphan crop, white fonio (Digitaria exilis).</title>
        <authorList>
            <person name="Bennetzen J.L."/>
            <person name="Chen S."/>
            <person name="Ma X."/>
            <person name="Wang X."/>
            <person name="Yssel A.E.J."/>
            <person name="Chaluvadi S.R."/>
            <person name="Johnson M."/>
            <person name="Gangashetty P."/>
            <person name="Hamidou F."/>
            <person name="Sanogo M.D."/>
            <person name="Zwaenepoel A."/>
            <person name="Wallace J."/>
            <person name="Van De Peer Y."/>
            <person name="Van Deynze A."/>
        </authorList>
    </citation>
    <scope>NUCLEOTIDE SEQUENCE</scope>
    <source>
        <tissue evidence="6">Leaves</tissue>
    </source>
</reference>
<evidence type="ECO:0000256" key="1">
    <source>
        <dbReference type="ARBA" id="ARBA00005234"/>
    </source>
</evidence>
<keyword evidence="2" id="KW-0645">Protease</keyword>
<dbReference type="GO" id="GO:0006508">
    <property type="term" value="P:proteolysis"/>
    <property type="evidence" value="ECO:0007669"/>
    <property type="project" value="UniProtKB-KW"/>
</dbReference>
<name>A0A835BTS3_9POAL</name>
<evidence type="ECO:0000256" key="4">
    <source>
        <dbReference type="ARBA" id="ARBA00022807"/>
    </source>
</evidence>
<dbReference type="PANTHER" id="PTHR12606:SF1">
    <property type="entry name" value="UBIQUITIN-LIKE-SPECIFIC PROTEASE 1A"/>
    <property type="match status" value="1"/>
</dbReference>
<dbReference type="EMBL" id="JACEFO010001866">
    <property type="protein sequence ID" value="KAF8698060.1"/>
    <property type="molecule type" value="Genomic_DNA"/>
</dbReference>
<dbReference type="Proteomes" id="UP000636709">
    <property type="component" value="Unassembled WGS sequence"/>
</dbReference>
<evidence type="ECO:0000256" key="3">
    <source>
        <dbReference type="ARBA" id="ARBA00022801"/>
    </source>
</evidence>
<dbReference type="OrthoDB" id="695123at2759"/>
<feature type="domain" description="Ubiquitin-like protease family profile" evidence="5">
    <location>
        <begin position="14"/>
        <end position="69"/>
    </location>
</feature>
<dbReference type="GO" id="GO:0005634">
    <property type="term" value="C:nucleus"/>
    <property type="evidence" value="ECO:0007669"/>
    <property type="project" value="TreeGrafter"/>
</dbReference>
<comment type="similarity">
    <text evidence="1">Belongs to the peptidase C48 family.</text>
</comment>